<proteinExistence type="predicted"/>
<keyword evidence="1" id="KW-1133">Transmembrane helix</keyword>
<feature type="transmembrane region" description="Helical" evidence="1">
    <location>
        <begin position="86"/>
        <end position="109"/>
    </location>
</feature>
<evidence type="ECO:0000313" key="2">
    <source>
        <dbReference type="EMBL" id="GGK15170.1"/>
    </source>
</evidence>
<keyword evidence="1" id="KW-0472">Membrane</keyword>
<evidence type="ECO:0000313" key="3">
    <source>
        <dbReference type="Proteomes" id="UP000662200"/>
    </source>
</evidence>
<dbReference type="Proteomes" id="UP000662200">
    <property type="component" value="Unassembled WGS sequence"/>
</dbReference>
<gene>
    <name evidence="2" type="ORF">GCM10010124_04700</name>
</gene>
<protein>
    <recommendedName>
        <fullName evidence="4">Phage holin family protein</fullName>
    </recommendedName>
</protein>
<evidence type="ECO:0000256" key="1">
    <source>
        <dbReference type="SAM" id="Phobius"/>
    </source>
</evidence>
<dbReference type="RefSeq" id="WP_189112452.1">
    <property type="nucleotide sequence ID" value="NZ_BMQC01000001.1"/>
</dbReference>
<comment type="caution">
    <text evidence="2">The sequence shown here is derived from an EMBL/GenBank/DDBJ whole genome shotgun (WGS) entry which is preliminary data.</text>
</comment>
<feature type="transmembrane region" description="Helical" evidence="1">
    <location>
        <begin position="55"/>
        <end position="80"/>
    </location>
</feature>
<name>A0A8J3FG18_9ACTN</name>
<reference evidence="2" key="2">
    <citation type="submission" date="2020-09" db="EMBL/GenBank/DDBJ databases">
        <authorList>
            <person name="Sun Q."/>
            <person name="Ohkuma M."/>
        </authorList>
    </citation>
    <scope>NUCLEOTIDE SEQUENCE</scope>
    <source>
        <strain evidence="2">JCM 3091</strain>
    </source>
</reference>
<accession>A0A8J3FG18</accession>
<organism evidence="2 3">
    <name type="scientific">Pilimelia terevasa</name>
    <dbReference type="NCBI Taxonomy" id="53372"/>
    <lineage>
        <taxon>Bacteria</taxon>
        <taxon>Bacillati</taxon>
        <taxon>Actinomycetota</taxon>
        <taxon>Actinomycetes</taxon>
        <taxon>Micromonosporales</taxon>
        <taxon>Micromonosporaceae</taxon>
        <taxon>Pilimelia</taxon>
    </lineage>
</organism>
<reference evidence="2" key="1">
    <citation type="journal article" date="2014" name="Int. J. Syst. Evol. Microbiol.">
        <title>Complete genome sequence of Corynebacterium casei LMG S-19264T (=DSM 44701T), isolated from a smear-ripened cheese.</title>
        <authorList>
            <consortium name="US DOE Joint Genome Institute (JGI-PGF)"/>
            <person name="Walter F."/>
            <person name="Albersmeier A."/>
            <person name="Kalinowski J."/>
            <person name="Ruckert C."/>
        </authorList>
    </citation>
    <scope>NUCLEOTIDE SEQUENCE</scope>
    <source>
        <strain evidence="2">JCM 3091</strain>
    </source>
</reference>
<dbReference type="InterPro" id="IPR009937">
    <property type="entry name" value="Phage_holin_3_6"/>
</dbReference>
<dbReference type="AlphaFoldDB" id="A0A8J3FG18"/>
<keyword evidence="1" id="KW-0812">Transmembrane</keyword>
<dbReference type="Pfam" id="PF07332">
    <property type="entry name" value="Phage_holin_3_6"/>
    <property type="match status" value="1"/>
</dbReference>
<dbReference type="EMBL" id="BMQC01000001">
    <property type="protein sequence ID" value="GGK15170.1"/>
    <property type="molecule type" value="Genomic_DNA"/>
</dbReference>
<evidence type="ECO:0008006" key="4">
    <source>
        <dbReference type="Google" id="ProtNLM"/>
    </source>
</evidence>
<sequence>MAQYADTDRRVDPDSTAHLIHRATEQLSTLIRDELALARIEIAEKGRRLGRGAGLLGGAGLLSVFAVGALVTAAICGLVAAGMPAWLSALTVAVVLLLLAGGAVLVGWAQLRKAGPPVPTDVMAGVRADLDTVTHAIRGA</sequence>
<keyword evidence="3" id="KW-1185">Reference proteome</keyword>